<dbReference type="RefSeq" id="WP_273678183.1">
    <property type="nucleotide sequence ID" value="NZ_JAQQXQ010000007.1"/>
</dbReference>
<gene>
    <name evidence="15" type="ORF">OIK40_09995</name>
</gene>
<evidence type="ECO:0000256" key="7">
    <source>
        <dbReference type="ARBA" id="ARBA00022723"/>
    </source>
</evidence>
<keyword evidence="11" id="KW-0482">Metalloprotease</keyword>
<keyword evidence="7" id="KW-0479">Metal-binding</keyword>
<evidence type="ECO:0000256" key="3">
    <source>
        <dbReference type="ARBA" id="ARBA00007931"/>
    </source>
</evidence>
<dbReference type="PANTHER" id="PTHR35864:SF1">
    <property type="entry name" value="ZINC METALLOPROTEASE YWHC-RELATED"/>
    <property type="match status" value="1"/>
</dbReference>
<evidence type="ECO:0000256" key="4">
    <source>
        <dbReference type="ARBA" id="ARBA00022475"/>
    </source>
</evidence>
<evidence type="ECO:0000256" key="13">
    <source>
        <dbReference type="SAM" id="Phobius"/>
    </source>
</evidence>
<accession>A0ABT5JQU0</accession>
<evidence type="ECO:0000256" key="11">
    <source>
        <dbReference type="ARBA" id="ARBA00023049"/>
    </source>
</evidence>
<dbReference type="PANTHER" id="PTHR35864">
    <property type="entry name" value="ZINC METALLOPROTEASE MJ0611-RELATED"/>
    <property type="match status" value="1"/>
</dbReference>
<evidence type="ECO:0000313" key="15">
    <source>
        <dbReference type="EMBL" id="MDC8754969.1"/>
    </source>
</evidence>
<keyword evidence="8" id="KW-0378">Hydrolase</keyword>
<feature type="transmembrane region" description="Helical" evidence="13">
    <location>
        <begin position="222"/>
        <end position="240"/>
    </location>
</feature>
<evidence type="ECO:0000259" key="14">
    <source>
        <dbReference type="Pfam" id="PF02163"/>
    </source>
</evidence>
<feature type="transmembrane region" description="Helical" evidence="13">
    <location>
        <begin position="58"/>
        <end position="78"/>
    </location>
</feature>
<dbReference type="Pfam" id="PF02163">
    <property type="entry name" value="Peptidase_M50"/>
    <property type="match status" value="1"/>
</dbReference>
<proteinExistence type="inferred from homology"/>
<keyword evidence="12 13" id="KW-0472">Membrane</keyword>
<dbReference type="InterPro" id="IPR044537">
    <property type="entry name" value="Rip2-like"/>
</dbReference>
<comment type="subcellular location">
    <subcellularLocation>
        <location evidence="2">Cell membrane</location>
        <topology evidence="2">Multi-pass membrane protein</topology>
    </subcellularLocation>
</comment>
<evidence type="ECO:0000256" key="5">
    <source>
        <dbReference type="ARBA" id="ARBA00022670"/>
    </source>
</evidence>
<name>A0ABT5JQU0_9SPHN</name>
<feature type="domain" description="Peptidase M50" evidence="14">
    <location>
        <begin position="12"/>
        <end position="192"/>
    </location>
</feature>
<dbReference type="CDD" id="cd06158">
    <property type="entry name" value="S2P-M50_like_1"/>
    <property type="match status" value="1"/>
</dbReference>
<dbReference type="InterPro" id="IPR008915">
    <property type="entry name" value="Peptidase_M50"/>
</dbReference>
<evidence type="ECO:0000313" key="16">
    <source>
        <dbReference type="Proteomes" id="UP001216558"/>
    </source>
</evidence>
<feature type="transmembrane region" description="Helical" evidence="13">
    <location>
        <begin position="143"/>
        <end position="165"/>
    </location>
</feature>
<organism evidence="15 16">
    <name type="scientific">Erythrobacter fulvus</name>
    <dbReference type="NCBI Taxonomy" id="2987523"/>
    <lineage>
        <taxon>Bacteria</taxon>
        <taxon>Pseudomonadati</taxon>
        <taxon>Pseudomonadota</taxon>
        <taxon>Alphaproteobacteria</taxon>
        <taxon>Sphingomonadales</taxon>
        <taxon>Erythrobacteraceae</taxon>
        <taxon>Erythrobacter/Porphyrobacter group</taxon>
        <taxon>Erythrobacter</taxon>
    </lineage>
</organism>
<comment type="caution">
    <text evidence="15">The sequence shown here is derived from an EMBL/GenBank/DDBJ whole genome shotgun (WGS) entry which is preliminary data.</text>
</comment>
<evidence type="ECO:0000256" key="6">
    <source>
        <dbReference type="ARBA" id="ARBA00022692"/>
    </source>
</evidence>
<feature type="transmembrane region" description="Helical" evidence="13">
    <location>
        <begin position="191"/>
        <end position="210"/>
    </location>
</feature>
<keyword evidence="6 13" id="KW-0812">Transmembrane</keyword>
<evidence type="ECO:0000256" key="12">
    <source>
        <dbReference type="ARBA" id="ARBA00023136"/>
    </source>
</evidence>
<dbReference type="Proteomes" id="UP001216558">
    <property type="component" value="Unassembled WGS sequence"/>
</dbReference>
<keyword evidence="5 15" id="KW-0645">Protease</keyword>
<keyword evidence="16" id="KW-1185">Reference proteome</keyword>
<sequence>MSQTLSLALVLIPALVFAIVFHEVAHGYMARLLGDPTASERGRLTLNPIAHVDPVGTLLVPGALALLGGPVFGWAKPVPVNKWRLNNPRLGMMAVAAAGPASNFVLATLGAVLLGLTMPTGIGFIGDGDAGASLLVNDQGEPLWLATGLFYFILVNLFLGLFNLLPIPPFDGSHIVGGLLPARMRAGWEKLQGIGMVLLIGLIAASWVFGTSWLGKVLMPPVLYALSFYLALADSIAALIA</sequence>
<evidence type="ECO:0000256" key="1">
    <source>
        <dbReference type="ARBA" id="ARBA00001947"/>
    </source>
</evidence>
<evidence type="ECO:0000256" key="8">
    <source>
        <dbReference type="ARBA" id="ARBA00022801"/>
    </source>
</evidence>
<keyword evidence="4" id="KW-1003">Cell membrane</keyword>
<evidence type="ECO:0000256" key="2">
    <source>
        <dbReference type="ARBA" id="ARBA00004651"/>
    </source>
</evidence>
<keyword evidence="9" id="KW-0862">Zinc</keyword>
<feature type="transmembrane region" description="Helical" evidence="13">
    <location>
        <begin position="90"/>
        <end position="114"/>
    </location>
</feature>
<dbReference type="GO" id="GO:0008233">
    <property type="term" value="F:peptidase activity"/>
    <property type="evidence" value="ECO:0007669"/>
    <property type="project" value="UniProtKB-KW"/>
</dbReference>
<dbReference type="GO" id="GO:0006508">
    <property type="term" value="P:proteolysis"/>
    <property type="evidence" value="ECO:0007669"/>
    <property type="project" value="UniProtKB-KW"/>
</dbReference>
<protein>
    <submittedName>
        <fullName evidence="15">Site-2 protease family protein</fullName>
    </submittedName>
</protein>
<dbReference type="EMBL" id="JAQQXQ010000007">
    <property type="protein sequence ID" value="MDC8754969.1"/>
    <property type="molecule type" value="Genomic_DNA"/>
</dbReference>
<evidence type="ECO:0000256" key="9">
    <source>
        <dbReference type="ARBA" id="ARBA00022833"/>
    </source>
</evidence>
<comment type="similarity">
    <text evidence="3">Belongs to the peptidase M50B family.</text>
</comment>
<comment type="cofactor">
    <cofactor evidence="1">
        <name>Zn(2+)</name>
        <dbReference type="ChEBI" id="CHEBI:29105"/>
    </cofactor>
</comment>
<dbReference type="InterPro" id="IPR052348">
    <property type="entry name" value="Metallopeptidase_M50B"/>
</dbReference>
<reference evidence="15 16" key="1">
    <citation type="submission" date="2022-10" db="EMBL/GenBank/DDBJ databases">
        <title>Erythrobacter sp. sf7 Genome sequencing.</title>
        <authorList>
            <person name="Park S."/>
        </authorList>
    </citation>
    <scope>NUCLEOTIDE SEQUENCE [LARGE SCALE GENOMIC DNA]</scope>
    <source>
        <strain evidence="16">sf7</strain>
    </source>
</reference>
<keyword evidence="10 13" id="KW-1133">Transmembrane helix</keyword>
<evidence type="ECO:0000256" key="10">
    <source>
        <dbReference type="ARBA" id="ARBA00022989"/>
    </source>
</evidence>